<evidence type="ECO:0000313" key="3">
    <source>
        <dbReference type="Proteomes" id="UP001652504"/>
    </source>
</evidence>
<protein>
    <recommendedName>
        <fullName evidence="4">Flagellar assembly protein FliH/Type III secretion system HrpE domain-containing protein</fullName>
    </recommendedName>
</protein>
<evidence type="ECO:0008006" key="4">
    <source>
        <dbReference type="Google" id="ProtNLM"/>
    </source>
</evidence>
<evidence type="ECO:0000256" key="1">
    <source>
        <dbReference type="SAM" id="MobiDB-lite"/>
    </source>
</evidence>
<comment type="caution">
    <text evidence="2">The sequence shown here is derived from an EMBL/GenBank/DDBJ whole genome shotgun (WGS) entry which is preliminary data.</text>
</comment>
<evidence type="ECO:0000313" key="2">
    <source>
        <dbReference type="EMBL" id="MCV2885313.1"/>
    </source>
</evidence>
<accession>A0ABT3A9K3</accession>
<feature type="compositionally biased region" description="Polar residues" evidence="1">
    <location>
        <begin position="18"/>
        <end position="31"/>
    </location>
</feature>
<sequence length="264" mass="29409">MASVQSFHFERKQDTVDASRSTSAAHVNETYSESEKSFHSVEASTPLAKAENAFAALSESERAQFMHALLADEQAKVSIEADKRAAQEIATAKQEIEHQLSQQYEQRLHNAIRAQTSDIQQQLQKEWSDKLAPLLASLAQPKVENNEHTANQDSVYFGIRLAEKIIGTSLNDHSVYTQWCENIIRESYAHVQPSLVISEKDKAWLEETSLLDTLTSHISTIDTNTLPRFSFTLTSAAGNSGFSSLEVLKTLTELVEADNRGEAK</sequence>
<feature type="region of interest" description="Disordered" evidence="1">
    <location>
        <begin position="1"/>
        <end position="37"/>
    </location>
</feature>
<dbReference type="RefSeq" id="WP_263712596.1">
    <property type="nucleotide sequence ID" value="NZ_JAOWKX010000005.1"/>
</dbReference>
<keyword evidence="3" id="KW-1185">Reference proteome</keyword>
<dbReference type="Proteomes" id="UP001652504">
    <property type="component" value="Unassembled WGS sequence"/>
</dbReference>
<feature type="compositionally biased region" description="Basic and acidic residues" evidence="1">
    <location>
        <begin position="8"/>
        <end position="17"/>
    </location>
</feature>
<name>A0ABT3A9K3_9ALTE</name>
<organism evidence="2 3">
    <name type="scientific">Fluctibacter corallii</name>
    <dbReference type="NCBI Taxonomy" id="2984329"/>
    <lineage>
        <taxon>Bacteria</taxon>
        <taxon>Pseudomonadati</taxon>
        <taxon>Pseudomonadota</taxon>
        <taxon>Gammaproteobacteria</taxon>
        <taxon>Alteromonadales</taxon>
        <taxon>Alteromonadaceae</taxon>
        <taxon>Fluctibacter</taxon>
    </lineage>
</organism>
<gene>
    <name evidence="2" type="ORF">OE749_11475</name>
</gene>
<dbReference type="EMBL" id="JAOWKX010000005">
    <property type="protein sequence ID" value="MCV2885313.1"/>
    <property type="molecule type" value="Genomic_DNA"/>
</dbReference>
<reference evidence="2 3" key="1">
    <citation type="submission" date="2022-10" db="EMBL/GenBank/DDBJ databases">
        <title>Aestuariibacter sp. AA17 isolated from Montipora capitata coral fragment.</title>
        <authorList>
            <person name="Emsley S.A."/>
            <person name="Pfannmuller K.M."/>
            <person name="Loughran R.M."/>
            <person name="Shlafstein M."/>
            <person name="Papke E."/>
            <person name="Saw J.H."/>
            <person name="Ushijima B."/>
            <person name="Videau P."/>
        </authorList>
    </citation>
    <scope>NUCLEOTIDE SEQUENCE [LARGE SCALE GENOMIC DNA]</scope>
    <source>
        <strain evidence="2 3">AA17</strain>
    </source>
</reference>
<proteinExistence type="predicted"/>